<proteinExistence type="predicted"/>
<dbReference type="PANTHER" id="PTHR37842:SF2">
    <property type="entry name" value="GYLCOSYL HYDROLASE 115 C-TERMINAL DOMAIN-CONTAINING PROTEIN"/>
    <property type="match status" value="1"/>
</dbReference>
<dbReference type="Proteomes" id="UP000006512">
    <property type="component" value="Unassembled WGS sequence"/>
</dbReference>
<dbReference type="AlphaFoldDB" id="F4QUA0"/>
<dbReference type="InterPro" id="IPR041437">
    <property type="entry name" value="GH115_C"/>
</dbReference>
<feature type="chain" id="PRO_5003320453" description="Gylcosyl hydrolase 115 C-terminal domain-containing protein" evidence="2">
    <location>
        <begin position="23"/>
        <end position="929"/>
    </location>
</feature>
<dbReference type="Pfam" id="PF15979">
    <property type="entry name" value="Glyco_hydro_115"/>
    <property type="match status" value="1"/>
</dbReference>
<dbReference type="eggNOG" id="ENOG502Z7KK">
    <property type="taxonomic scope" value="Bacteria"/>
</dbReference>
<dbReference type="Gene3D" id="3.20.20.520">
    <property type="entry name" value="Glycosyl hydrolase family 115"/>
    <property type="match status" value="1"/>
</dbReference>
<dbReference type="InterPro" id="IPR031924">
    <property type="entry name" value="GH115"/>
</dbReference>
<dbReference type="SUPFAM" id="SSF55545">
    <property type="entry name" value="beta-N-acetylhexosaminidase-like domain"/>
    <property type="match status" value="1"/>
</dbReference>
<dbReference type="GO" id="GO:0005975">
    <property type="term" value="P:carbohydrate metabolic process"/>
    <property type="evidence" value="ECO:0007669"/>
    <property type="project" value="UniProtKB-ARBA"/>
</dbReference>
<sequence length="929" mass="103351">MRRWSARVLTGMIVAFAAPAFAGEVVLYDGARVANIVHDDRDAGRTLNLAADLLARDLTSLSGRTPNVSGKVRECGEVCVVVGLYDAPQIRRLAGLAGENLSGLKGQWEIYRRFAVRDGGTTYLVIAGSDRRGAVYGTVDLSRQLGVSPWEWWADVTPRRQDRLAIDDAPLTSKTPSVQYRGMFLNDEDWGLEPWAAETFDPATGNIGPKTYAKVFELMWRLKANTVWPAMHTISTPFYGNKGNPPLAEDYAVVVGTSHAEPMMRNNLREWDEHARGAFDFTRNRPAILEYWRQRVREGKSFDNIYTVGLRGIHDGPMQGANSMAERQAVLQTVIGLQRDILKQVYKRPAQTVPQVYVAYHELQEAYDAGGLTIPDDVTLMWADDNYGYIRRFSTPEERERSGGGGIYYHLSYWGRPHDYLWLGTTHPYLMHEQMGRAWDLKARRMWIANVGDIKPIEYLTQYFLDLAFDAETFKQTPRDYLSGFMTEQFGADHAAEITDIMMGYYDLAFERKPEFMGFGQTEWVNQNRRSDYVRGDGEEAQARIRAYADLTARAEAVAENIPADRRDAYFELVLYPVRTSAALNERVLKLDLADLYAGQGRAGPNLYVAQAKDAHAVIVRDTETYNSLNGGKWRGMMDMAPRHLPVFEEPAWPNWSASVKLGCDLAVTGQWYNDNNTLPFVAGRPQSRPVTVFGHRETRLTWQAGTNSAGFTLSSTSGELNAANGYEQRLTLHYDGSAAPGDRTLTVKCGEQDLPLYVRVLPALPDGAAEDNRIVTLRATAGEIGPDWQTIEGLGSLGSVLRARLDLPSGPQGTPAVYSFSTSTEVGGVLKVIALPTHALDPGKGVRVAVQLDGGPVQVLDFATLGRSDAWKNNVLTNTAVGTLPLKLLTKGQHEIRVYPLDPGVTLDRIEIDLDRAPYHYGAVEPQP</sequence>
<dbReference type="Pfam" id="PF17829">
    <property type="entry name" value="GH115_C"/>
    <property type="match status" value="1"/>
</dbReference>
<feature type="domain" description="Gylcosyl hydrolase 115 C-terminal" evidence="3">
    <location>
        <begin position="786"/>
        <end position="920"/>
    </location>
</feature>
<dbReference type="GO" id="GO:0016787">
    <property type="term" value="F:hydrolase activity"/>
    <property type="evidence" value="ECO:0007669"/>
    <property type="project" value="UniProtKB-KW"/>
</dbReference>
<evidence type="ECO:0000256" key="2">
    <source>
        <dbReference type="SAM" id="SignalP"/>
    </source>
</evidence>
<dbReference type="PANTHER" id="PTHR37842">
    <property type="match status" value="1"/>
</dbReference>
<dbReference type="Gene3D" id="1.20.58.2150">
    <property type="match status" value="1"/>
</dbReference>
<dbReference type="HOGENOM" id="CLU_004852_0_0_5"/>
<keyword evidence="2" id="KW-0732">Signal</keyword>
<organism evidence="4 5">
    <name type="scientific">Asticcacaulis biprosthecium C19</name>
    <dbReference type="NCBI Taxonomy" id="715226"/>
    <lineage>
        <taxon>Bacteria</taxon>
        <taxon>Pseudomonadati</taxon>
        <taxon>Pseudomonadota</taxon>
        <taxon>Alphaproteobacteria</taxon>
        <taxon>Caulobacterales</taxon>
        <taxon>Caulobacteraceae</taxon>
        <taxon>Asticcacaulis</taxon>
    </lineage>
</organism>
<accession>F4QUA0</accession>
<dbReference type="STRING" id="715226.ABI_47480"/>
<evidence type="ECO:0000256" key="1">
    <source>
        <dbReference type="ARBA" id="ARBA00022801"/>
    </source>
</evidence>
<dbReference type="Gene3D" id="3.30.379.10">
    <property type="entry name" value="Chitobiase/beta-hexosaminidase domain 2-like"/>
    <property type="match status" value="1"/>
</dbReference>
<evidence type="ECO:0000313" key="5">
    <source>
        <dbReference type="Proteomes" id="UP000006512"/>
    </source>
</evidence>
<dbReference type="InterPro" id="IPR042301">
    <property type="entry name" value="GH115_sf"/>
</dbReference>
<keyword evidence="5" id="KW-1185">Reference proteome</keyword>
<feature type="signal peptide" evidence="2">
    <location>
        <begin position="1"/>
        <end position="22"/>
    </location>
</feature>
<protein>
    <recommendedName>
        <fullName evidence="3">Gylcosyl hydrolase 115 C-terminal domain-containing protein</fullName>
    </recommendedName>
</protein>
<name>F4QUA0_9CAUL</name>
<gene>
    <name evidence="4" type="ORF">ABI_47480</name>
</gene>
<evidence type="ECO:0000259" key="3">
    <source>
        <dbReference type="Pfam" id="PF17829"/>
    </source>
</evidence>
<keyword evidence="1" id="KW-0378">Hydrolase</keyword>
<dbReference type="OrthoDB" id="8727830at2"/>
<evidence type="ECO:0000313" key="4">
    <source>
        <dbReference type="EMBL" id="EGF89400.1"/>
    </source>
</evidence>
<dbReference type="InterPro" id="IPR029018">
    <property type="entry name" value="Hex-like_dom2"/>
</dbReference>
<dbReference type="Gene3D" id="2.60.120.1620">
    <property type="match status" value="1"/>
</dbReference>
<dbReference type="EMBL" id="GL883081">
    <property type="protein sequence ID" value="EGF89400.1"/>
    <property type="molecule type" value="Genomic_DNA"/>
</dbReference>
<reference evidence="5" key="1">
    <citation type="submission" date="2011-03" db="EMBL/GenBank/DDBJ databases">
        <title>Draft genome sequence of Brevundimonas diminuta.</title>
        <authorList>
            <person name="Brown P.J.B."/>
            <person name="Buechlein A."/>
            <person name="Hemmerich C."/>
            <person name="Brun Y.V."/>
        </authorList>
    </citation>
    <scope>NUCLEOTIDE SEQUENCE [LARGE SCALE GENOMIC DNA]</scope>
    <source>
        <strain evidence="5">C19</strain>
    </source>
</reference>